<evidence type="ECO:0000313" key="3">
    <source>
        <dbReference type="EMBL" id="OLF05841.1"/>
    </source>
</evidence>
<protein>
    <recommendedName>
        <fullName evidence="2">Antitoxin</fullName>
    </recommendedName>
</protein>
<dbReference type="OrthoDB" id="33091at2"/>
<evidence type="ECO:0000313" key="4">
    <source>
        <dbReference type="Proteomes" id="UP000185696"/>
    </source>
</evidence>
<comment type="caution">
    <text evidence="3">The sequence shown here is derived from an EMBL/GenBank/DDBJ whole genome shotgun (WGS) entry which is preliminary data.</text>
</comment>
<keyword evidence="4" id="KW-1185">Reference proteome</keyword>
<dbReference type="Gene3D" id="3.40.1620.10">
    <property type="entry name" value="YefM-like domain"/>
    <property type="match status" value="1"/>
</dbReference>
<dbReference type="InterPro" id="IPR036165">
    <property type="entry name" value="YefM-like_sf"/>
</dbReference>
<comment type="similarity">
    <text evidence="1 2">Belongs to the phD/YefM antitoxin family.</text>
</comment>
<organism evidence="3 4">
    <name type="scientific">Actinophytocola xinjiangensis</name>
    <dbReference type="NCBI Taxonomy" id="485602"/>
    <lineage>
        <taxon>Bacteria</taxon>
        <taxon>Bacillati</taxon>
        <taxon>Actinomycetota</taxon>
        <taxon>Actinomycetes</taxon>
        <taxon>Pseudonocardiales</taxon>
        <taxon>Pseudonocardiaceae</taxon>
    </lineage>
</organism>
<dbReference type="EMBL" id="MSIF01000025">
    <property type="protein sequence ID" value="OLF05841.1"/>
    <property type="molecule type" value="Genomic_DNA"/>
</dbReference>
<dbReference type="InterPro" id="IPR006442">
    <property type="entry name" value="Antitoxin_Phd/YefM"/>
</dbReference>
<dbReference type="Pfam" id="PF02604">
    <property type="entry name" value="PhdYeFM_antitox"/>
    <property type="match status" value="1"/>
</dbReference>
<accession>A0A7Z0WFR8</accession>
<name>A0A7Z0WFR8_9PSEU</name>
<dbReference type="SUPFAM" id="SSF143120">
    <property type="entry name" value="YefM-like"/>
    <property type="match status" value="1"/>
</dbReference>
<proteinExistence type="inferred from homology"/>
<sequence length="75" mass="8472">MERVVKVQEAKTRLSAILADVERGEEIVIARGDVPVARLIPFQEPAARELGFVPYRVPEQFDEPLPEEELAAWEA</sequence>
<comment type="function">
    <text evidence="2">Antitoxin component of a type II toxin-antitoxin (TA) system.</text>
</comment>
<evidence type="ECO:0000256" key="2">
    <source>
        <dbReference type="RuleBase" id="RU362080"/>
    </source>
</evidence>
<gene>
    <name evidence="3" type="ORF">BLA60_34200</name>
</gene>
<dbReference type="RefSeq" id="WP_075137201.1">
    <property type="nucleotide sequence ID" value="NZ_MSIF01000025.1"/>
</dbReference>
<evidence type="ECO:0000256" key="1">
    <source>
        <dbReference type="ARBA" id="ARBA00009981"/>
    </source>
</evidence>
<dbReference type="AlphaFoldDB" id="A0A7Z0WFR8"/>
<dbReference type="Proteomes" id="UP000185696">
    <property type="component" value="Unassembled WGS sequence"/>
</dbReference>
<reference evidence="3 4" key="1">
    <citation type="submission" date="2016-12" db="EMBL/GenBank/DDBJ databases">
        <title>The draft genome sequence of Actinophytocola xinjiangensis.</title>
        <authorList>
            <person name="Wang W."/>
            <person name="Yuan L."/>
        </authorList>
    </citation>
    <scope>NUCLEOTIDE SEQUENCE [LARGE SCALE GENOMIC DNA]</scope>
    <source>
        <strain evidence="3 4">CGMCC 4.4663</strain>
    </source>
</reference>